<dbReference type="InterPro" id="IPR003735">
    <property type="entry name" value="Metal_Tscrpt_repr"/>
</dbReference>
<comment type="similarity">
    <text evidence="1">Belongs to the CsoR family.</text>
</comment>
<reference evidence="3" key="2">
    <citation type="journal article" date="2021" name="PeerJ">
        <title>Extensive microbial diversity within the chicken gut microbiome revealed by metagenomics and culture.</title>
        <authorList>
            <person name="Gilroy R."/>
            <person name="Ravi A."/>
            <person name="Getino M."/>
            <person name="Pursley I."/>
            <person name="Horton D.L."/>
            <person name="Alikhan N.F."/>
            <person name="Baker D."/>
            <person name="Gharbi K."/>
            <person name="Hall N."/>
            <person name="Watson M."/>
            <person name="Adriaenssens E.M."/>
            <person name="Foster-Nyarko E."/>
            <person name="Jarju S."/>
            <person name="Secka A."/>
            <person name="Antonio M."/>
            <person name="Oren A."/>
            <person name="Chaudhuri R.R."/>
            <person name="La Ragione R."/>
            <person name="Hildebrand F."/>
            <person name="Pallen M.J."/>
        </authorList>
    </citation>
    <scope>NUCLEOTIDE SEQUENCE</scope>
    <source>
        <strain evidence="3">ChiHjej12B11-29160</strain>
    </source>
</reference>
<dbReference type="PANTHER" id="PTHR33677">
    <property type="entry name" value="TRANSCRIPTIONAL REPRESSOR FRMR-RELATED"/>
    <property type="match status" value="1"/>
</dbReference>
<dbReference type="GO" id="GO:0045892">
    <property type="term" value="P:negative regulation of DNA-templated transcription"/>
    <property type="evidence" value="ECO:0007669"/>
    <property type="project" value="UniProtKB-ARBA"/>
</dbReference>
<evidence type="ECO:0000313" key="3">
    <source>
        <dbReference type="EMBL" id="HIU24473.1"/>
    </source>
</evidence>
<dbReference type="GO" id="GO:0046872">
    <property type="term" value="F:metal ion binding"/>
    <property type="evidence" value="ECO:0007669"/>
    <property type="project" value="InterPro"/>
</dbReference>
<gene>
    <name evidence="3" type="ORF">IAD17_06080</name>
</gene>
<evidence type="ECO:0000256" key="1">
    <source>
        <dbReference type="ARBA" id="ARBA00005428"/>
    </source>
</evidence>
<dbReference type="Gene3D" id="1.20.58.1000">
    <property type="entry name" value="Metal-sensitive repressor, helix protomer"/>
    <property type="match status" value="1"/>
</dbReference>
<dbReference type="EMBL" id="DVMQ01000017">
    <property type="protein sequence ID" value="HIU24473.1"/>
    <property type="molecule type" value="Genomic_DNA"/>
</dbReference>
<evidence type="ECO:0000256" key="2">
    <source>
        <dbReference type="ARBA" id="ARBA00023008"/>
    </source>
</evidence>
<proteinExistence type="inferred from homology"/>
<evidence type="ECO:0000313" key="4">
    <source>
        <dbReference type="Proteomes" id="UP000824078"/>
    </source>
</evidence>
<dbReference type="Pfam" id="PF02583">
    <property type="entry name" value="Trns_repr_metal"/>
    <property type="match status" value="1"/>
</dbReference>
<sequence length="102" mass="11342">MSVLACSQCGELKHTPRSSELKTDVTKRINRAIGQLNGIKTMIENDRYCGDVLTQLAAVESAVKAISRVVMRDHLETCVVERVQAGDTEVIEEVMGLFKKFM</sequence>
<organism evidence="3 4">
    <name type="scientific">Candidatus Coprovicinus avistercoris</name>
    <dbReference type="NCBI Taxonomy" id="2840754"/>
    <lineage>
        <taxon>Bacteria</taxon>
        <taxon>Bacillati</taxon>
        <taxon>Actinomycetota</taxon>
        <taxon>Coriobacteriia</taxon>
        <taxon>Coriobacteriales</taxon>
        <taxon>Coriobacteriaceae</taxon>
        <taxon>Coriobacteriaceae incertae sedis</taxon>
        <taxon>Candidatus Coprovicinus</taxon>
    </lineage>
</organism>
<accession>A0A9D1L5X3</accession>
<dbReference type="InterPro" id="IPR038390">
    <property type="entry name" value="Metal_Tscrpt_repr_sf"/>
</dbReference>
<name>A0A9D1L5X3_9ACTN</name>
<reference evidence="3" key="1">
    <citation type="submission" date="2020-10" db="EMBL/GenBank/DDBJ databases">
        <authorList>
            <person name="Gilroy R."/>
        </authorList>
    </citation>
    <scope>NUCLEOTIDE SEQUENCE</scope>
    <source>
        <strain evidence="3">ChiHjej12B11-29160</strain>
    </source>
</reference>
<dbReference type="AlphaFoldDB" id="A0A9D1L5X3"/>
<comment type="caution">
    <text evidence="3">The sequence shown here is derived from an EMBL/GenBank/DDBJ whole genome shotgun (WGS) entry which is preliminary data.</text>
</comment>
<dbReference type="GO" id="GO:0003677">
    <property type="term" value="F:DNA binding"/>
    <property type="evidence" value="ECO:0007669"/>
    <property type="project" value="InterPro"/>
</dbReference>
<keyword evidence="2" id="KW-0186">Copper</keyword>
<protein>
    <submittedName>
        <fullName evidence="3">Metal-sensing transcriptional repressor</fullName>
    </submittedName>
</protein>
<dbReference type="Proteomes" id="UP000824078">
    <property type="component" value="Unassembled WGS sequence"/>
</dbReference>